<reference evidence="4 5" key="1">
    <citation type="submission" date="2024-06" db="EMBL/GenBank/DDBJ databases">
        <title>The draft genome of Grus japonensis, version 3.</title>
        <authorList>
            <person name="Nabeshima K."/>
            <person name="Suzuki S."/>
            <person name="Onuma M."/>
        </authorList>
    </citation>
    <scope>NUCLEOTIDE SEQUENCE [LARGE SCALE GENOMIC DNA]</scope>
    <source>
        <strain evidence="4 5">451A</strain>
    </source>
</reference>
<name>A0ABC9YII9_GRUJA</name>
<dbReference type="PANTHER" id="PTHR33064:SF29">
    <property type="entry name" value="PEPTIDASE A2 DOMAIN-CONTAINING PROTEIN-RELATED"/>
    <property type="match status" value="1"/>
</dbReference>
<dbReference type="InterPro" id="IPR043128">
    <property type="entry name" value="Rev_trsase/Diguanyl_cyclase"/>
</dbReference>
<evidence type="ECO:0000256" key="2">
    <source>
        <dbReference type="ARBA" id="ARBA00012180"/>
    </source>
</evidence>
<dbReference type="PROSITE" id="PS50878">
    <property type="entry name" value="RT_POL"/>
    <property type="match status" value="1"/>
</dbReference>
<proteinExistence type="inferred from homology"/>
<feature type="domain" description="Reverse transcriptase" evidence="3">
    <location>
        <begin position="111"/>
        <end position="292"/>
    </location>
</feature>
<dbReference type="SUPFAM" id="SSF56672">
    <property type="entry name" value="DNA/RNA polymerases"/>
    <property type="match status" value="1"/>
</dbReference>
<sequence length="305" mass="34676">MRKDYSRQPGEQIAAWLLRCWANGADSQQLEGREAQQLGSLARNRGIERGIGKEAAICSLWRWLLSSVRARYPFKEDLVNSPGKWTTADEGIQYLRELAVLEVIYSDLDDEEVSKDKEGWPVHMGHVEEVQKSDGAWRLTVDYRGLNEVTPPLSAAVPDMLELQYELESKAAKWYATTDIANAFFSIPLAAECRPQFAFTWRGVQYTWNRLPQGWKHSPTICHGLIQTALEKGGAPEHLQYIDDIIVWGNKAEEVFEKGKRVIQILLKAGFAIKKSKVKGPAQEIQFLGIKWQDGRRHVPMDVVN</sequence>
<evidence type="ECO:0000256" key="1">
    <source>
        <dbReference type="ARBA" id="ARBA00010879"/>
    </source>
</evidence>
<organism evidence="4 5">
    <name type="scientific">Grus japonensis</name>
    <name type="common">Japanese crane</name>
    <name type="synonym">Red-crowned crane</name>
    <dbReference type="NCBI Taxonomy" id="30415"/>
    <lineage>
        <taxon>Eukaryota</taxon>
        <taxon>Metazoa</taxon>
        <taxon>Chordata</taxon>
        <taxon>Craniata</taxon>
        <taxon>Vertebrata</taxon>
        <taxon>Euteleostomi</taxon>
        <taxon>Archelosauria</taxon>
        <taxon>Archosauria</taxon>
        <taxon>Dinosauria</taxon>
        <taxon>Saurischia</taxon>
        <taxon>Theropoda</taxon>
        <taxon>Coelurosauria</taxon>
        <taxon>Aves</taxon>
        <taxon>Neognathae</taxon>
        <taxon>Neoaves</taxon>
        <taxon>Gruiformes</taxon>
        <taxon>Gruidae</taxon>
        <taxon>Grus</taxon>
    </lineage>
</organism>
<dbReference type="EMBL" id="BAAFJT010000321">
    <property type="protein sequence ID" value="GAB0209879.1"/>
    <property type="molecule type" value="Genomic_DNA"/>
</dbReference>
<dbReference type="Gene3D" id="3.10.10.10">
    <property type="entry name" value="HIV Type 1 Reverse Transcriptase, subunit A, domain 1"/>
    <property type="match status" value="1"/>
</dbReference>
<dbReference type="InterPro" id="IPR051320">
    <property type="entry name" value="Viral_Replic_Matur_Polypro"/>
</dbReference>
<comment type="caution">
    <text evidence="4">The sequence shown here is derived from an EMBL/GenBank/DDBJ whole genome shotgun (WGS) entry which is preliminary data.</text>
</comment>
<evidence type="ECO:0000259" key="3">
    <source>
        <dbReference type="PROSITE" id="PS50878"/>
    </source>
</evidence>
<dbReference type="InterPro" id="IPR000477">
    <property type="entry name" value="RT_dom"/>
</dbReference>
<evidence type="ECO:0000313" key="4">
    <source>
        <dbReference type="EMBL" id="GAB0209879.1"/>
    </source>
</evidence>
<dbReference type="Proteomes" id="UP001623348">
    <property type="component" value="Unassembled WGS sequence"/>
</dbReference>
<dbReference type="AlphaFoldDB" id="A0ABC9YII9"/>
<gene>
    <name evidence="4" type="ORF">GRJ2_003453600</name>
</gene>
<dbReference type="PANTHER" id="PTHR33064">
    <property type="entry name" value="POL PROTEIN"/>
    <property type="match status" value="1"/>
</dbReference>
<dbReference type="EC" id="3.1.26.4" evidence="2"/>
<dbReference type="InterPro" id="IPR043502">
    <property type="entry name" value="DNA/RNA_pol_sf"/>
</dbReference>
<keyword evidence="5" id="KW-1185">Reference proteome</keyword>
<dbReference type="Pfam" id="PF00078">
    <property type="entry name" value="RVT_1"/>
    <property type="match status" value="1"/>
</dbReference>
<dbReference type="Gene3D" id="3.30.70.270">
    <property type="match status" value="1"/>
</dbReference>
<protein>
    <recommendedName>
        <fullName evidence="2">ribonuclease H</fullName>
        <ecNumber evidence="2">3.1.26.4</ecNumber>
    </recommendedName>
</protein>
<accession>A0ABC9YII9</accession>
<dbReference type="GO" id="GO:0004523">
    <property type="term" value="F:RNA-DNA hybrid ribonuclease activity"/>
    <property type="evidence" value="ECO:0007669"/>
    <property type="project" value="UniProtKB-EC"/>
</dbReference>
<evidence type="ECO:0000313" key="5">
    <source>
        <dbReference type="Proteomes" id="UP001623348"/>
    </source>
</evidence>
<comment type="similarity">
    <text evidence="1">Belongs to the beta type-B retroviral polymerase family. HERV class-II K(HML-2) pol subfamily.</text>
</comment>